<proteinExistence type="predicted"/>
<accession>A0A1F4UHP2</accession>
<evidence type="ECO:0000313" key="1">
    <source>
        <dbReference type="EMBL" id="OGC44439.1"/>
    </source>
</evidence>
<dbReference type="STRING" id="1802613.A2V54_00255"/>
<reference evidence="1 2" key="1">
    <citation type="journal article" date="2016" name="Nat. Commun.">
        <title>Thousands of microbial genomes shed light on interconnected biogeochemical processes in an aquifer system.</title>
        <authorList>
            <person name="Anantharaman K."/>
            <person name="Brown C.T."/>
            <person name="Hug L.A."/>
            <person name="Sharon I."/>
            <person name="Castelle C.J."/>
            <person name="Probst A.J."/>
            <person name="Thomas B.C."/>
            <person name="Singh A."/>
            <person name="Wilkins M.J."/>
            <person name="Karaoz U."/>
            <person name="Brodie E.L."/>
            <person name="Williams K.H."/>
            <person name="Hubbard S.S."/>
            <person name="Banfield J.F."/>
        </authorList>
    </citation>
    <scope>NUCLEOTIDE SEQUENCE [LARGE SCALE GENOMIC DNA]</scope>
</reference>
<protein>
    <submittedName>
        <fullName evidence="1">Uncharacterized protein</fullName>
    </submittedName>
</protein>
<sequence>MKKAVFVLALVAVGLLLVGCGPEKVVQPPADQQELEVSFSTPNGRATAITIFYAGGAEEILADRVLWYYDVPNDLREYAVISYDVAGLPHAELHLLESKQPSTER</sequence>
<gene>
    <name evidence="1" type="ORF">A2V54_00255</name>
</gene>
<dbReference type="Proteomes" id="UP000176583">
    <property type="component" value="Unassembled WGS sequence"/>
</dbReference>
<comment type="caution">
    <text evidence="1">The sequence shown here is derived from an EMBL/GenBank/DDBJ whole genome shotgun (WGS) entry which is preliminary data.</text>
</comment>
<evidence type="ECO:0000313" key="2">
    <source>
        <dbReference type="Proteomes" id="UP000176583"/>
    </source>
</evidence>
<dbReference type="EMBL" id="MEUW01000020">
    <property type="protein sequence ID" value="OGC44439.1"/>
    <property type="molecule type" value="Genomic_DNA"/>
</dbReference>
<organism evidence="1 2">
    <name type="scientific">candidate division WWE3 bacterium RBG_19FT_COMBO_53_11</name>
    <dbReference type="NCBI Taxonomy" id="1802613"/>
    <lineage>
        <taxon>Bacteria</taxon>
        <taxon>Katanobacteria</taxon>
    </lineage>
</organism>
<dbReference type="PROSITE" id="PS51257">
    <property type="entry name" value="PROKAR_LIPOPROTEIN"/>
    <property type="match status" value="1"/>
</dbReference>
<dbReference type="AlphaFoldDB" id="A0A1F4UHP2"/>
<name>A0A1F4UHP2_UNCKA</name>